<dbReference type="PROSITE" id="PS51755">
    <property type="entry name" value="OMPR_PHOB"/>
    <property type="match status" value="1"/>
</dbReference>
<feature type="DNA-binding region" description="OmpR/PhoB-type" evidence="6">
    <location>
        <begin position="143"/>
        <end position="248"/>
    </location>
</feature>
<dbReference type="InterPro" id="IPR011006">
    <property type="entry name" value="CheY-like_superfamily"/>
</dbReference>
<evidence type="ECO:0000256" key="4">
    <source>
        <dbReference type="ARBA" id="ARBA00023163"/>
    </source>
</evidence>
<evidence type="ECO:0000259" key="7">
    <source>
        <dbReference type="PROSITE" id="PS50110"/>
    </source>
</evidence>
<dbReference type="Pfam" id="PF00486">
    <property type="entry name" value="Trans_reg_C"/>
    <property type="match status" value="1"/>
</dbReference>
<evidence type="ECO:0000313" key="9">
    <source>
        <dbReference type="EMBL" id="MBD8022792.1"/>
    </source>
</evidence>
<evidence type="ECO:0000256" key="2">
    <source>
        <dbReference type="ARBA" id="ARBA00023015"/>
    </source>
</evidence>
<dbReference type="SMART" id="SM00448">
    <property type="entry name" value="REC"/>
    <property type="match status" value="1"/>
</dbReference>
<protein>
    <submittedName>
        <fullName evidence="9">Response regulator transcription factor</fullName>
    </submittedName>
</protein>
<keyword evidence="3 6" id="KW-0238">DNA-binding</keyword>
<dbReference type="SMART" id="SM00862">
    <property type="entry name" value="Trans_reg_C"/>
    <property type="match status" value="1"/>
</dbReference>
<comment type="caution">
    <text evidence="9">The sequence shown here is derived from an EMBL/GenBank/DDBJ whole genome shotgun (WGS) entry which is preliminary data.</text>
</comment>
<keyword evidence="2" id="KW-0805">Transcription regulation</keyword>
<evidence type="ECO:0000256" key="5">
    <source>
        <dbReference type="PROSITE-ProRule" id="PRU00169"/>
    </source>
</evidence>
<name>A0ABR8X0T1_9MICO</name>
<keyword evidence="10" id="KW-1185">Reference proteome</keyword>
<keyword evidence="1 5" id="KW-0597">Phosphoprotein</keyword>
<dbReference type="Gene3D" id="3.40.50.2300">
    <property type="match status" value="1"/>
</dbReference>
<evidence type="ECO:0000256" key="3">
    <source>
        <dbReference type="ARBA" id="ARBA00023125"/>
    </source>
</evidence>
<dbReference type="EMBL" id="JACSPM010000001">
    <property type="protein sequence ID" value="MBD8022792.1"/>
    <property type="molecule type" value="Genomic_DNA"/>
</dbReference>
<dbReference type="SUPFAM" id="SSF52172">
    <property type="entry name" value="CheY-like"/>
    <property type="match status" value="1"/>
</dbReference>
<organism evidence="9 10">
    <name type="scientific">Microbacterium gallinarum</name>
    <dbReference type="NCBI Taxonomy" id="2762209"/>
    <lineage>
        <taxon>Bacteria</taxon>
        <taxon>Bacillati</taxon>
        <taxon>Actinomycetota</taxon>
        <taxon>Actinomycetes</taxon>
        <taxon>Micrococcales</taxon>
        <taxon>Microbacteriaceae</taxon>
        <taxon>Microbacterium</taxon>
    </lineage>
</organism>
<reference evidence="9 10" key="1">
    <citation type="submission" date="2020-08" db="EMBL/GenBank/DDBJ databases">
        <title>A Genomic Blueprint of the Chicken Gut Microbiome.</title>
        <authorList>
            <person name="Gilroy R."/>
            <person name="Ravi A."/>
            <person name="Getino M."/>
            <person name="Pursley I."/>
            <person name="Horton D.L."/>
            <person name="Alikhan N.-F."/>
            <person name="Baker D."/>
            <person name="Gharbi K."/>
            <person name="Hall N."/>
            <person name="Watson M."/>
            <person name="Adriaenssens E.M."/>
            <person name="Foster-Nyarko E."/>
            <person name="Jarju S."/>
            <person name="Secka A."/>
            <person name="Antonio M."/>
            <person name="Oren A."/>
            <person name="Chaudhuri R."/>
            <person name="La Ragione R.M."/>
            <person name="Hildebrand F."/>
            <person name="Pallen M.J."/>
        </authorList>
    </citation>
    <scope>NUCLEOTIDE SEQUENCE [LARGE SCALE GENOMIC DNA]</scope>
    <source>
        <strain evidence="9 10">Sa1CUA4</strain>
    </source>
</reference>
<dbReference type="PANTHER" id="PTHR48111:SF4">
    <property type="entry name" value="DNA-BINDING DUAL TRANSCRIPTIONAL REGULATOR OMPR"/>
    <property type="match status" value="1"/>
</dbReference>
<evidence type="ECO:0000256" key="1">
    <source>
        <dbReference type="ARBA" id="ARBA00022553"/>
    </source>
</evidence>
<dbReference type="InterPro" id="IPR001867">
    <property type="entry name" value="OmpR/PhoB-type_DNA-bd"/>
</dbReference>
<dbReference type="InterPro" id="IPR036388">
    <property type="entry name" value="WH-like_DNA-bd_sf"/>
</dbReference>
<feature type="domain" description="OmpR/PhoB-type" evidence="8">
    <location>
        <begin position="143"/>
        <end position="248"/>
    </location>
</feature>
<accession>A0ABR8X0T1</accession>
<dbReference type="CDD" id="cd17574">
    <property type="entry name" value="REC_OmpR"/>
    <property type="match status" value="1"/>
</dbReference>
<gene>
    <name evidence="9" type="ORF">H9622_04205</name>
</gene>
<dbReference type="PROSITE" id="PS50110">
    <property type="entry name" value="RESPONSE_REGULATORY"/>
    <property type="match status" value="1"/>
</dbReference>
<evidence type="ECO:0000259" key="8">
    <source>
        <dbReference type="PROSITE" id="PS51755"/>
    </source>
</evidence>
<dbReference type="RefSeq" id="WP_191764526.1">
    <property type="nucleotide sequence ID" value="NZ_JACSPM010000001.1"/>
</dbReference>
<evidence type="ECO:0000256" key="6">
    <source>
        <dbReference type="PROSITE-ProRule" id="PRU01091"/>
    </source>
</evidence>
<dbReference type="CDD" id="cd00383">
    <property type="entry name" value="trans_reg_C"/>
    <property type="match status" value="1"/>
</dbReference>
<dbReference type="PANTHER" id="PTHR48111">
    <property type="entry name" value="REGULATOR OF RPOS"/>
    <property type="match status" value="1"/>
</dbReference>
<keyword evidence="4" id="KW-0804">Transcription</keyword>
<proteinExistence type="predicted"/>
<dbReference type="Pfam" id="PF00072">
    <property type="entry name" value="Response_reg"/>
    <property type="match status" value="1"/>
</dbReference>
<dbReference type="Gene3D" id="1.10.10.10">
    <property type="entry name" value="Winged helix-like DNA-binding domain superfamily/Winged helix DNA-binding domain"/>
    <property type="match status" value="1"/>
</dbReference>
<dbReference type="InterPro" id="IPR039420">
    <property type="entry name" value="WalR-like"/>
</dbReference>
<feature type="domain" description="Response regulatory" evidence="7">
    <location>
        <begin position="9"/>
        <end position="122"/>
    </location>
</feature>
<dbReference type="Proteomes" id="UP000602532">
    <property type="component" value="Unassembled WGS sequence"/>
</dbReference>
<dbReference type="InterPro" id="IPR001789">
    <property type="entry name" value="Sig_transdc_resp-reg_receiver"/>
</dbReference>
<sequence length="252" mass="27477">MNAAITSSTAVVIEDDEIVRELLVDILDGAGLHTIAVDNGADGVRAAVEHNPLITTVDINMPGIDGLEATRRIRARSATHIIVVSALTDEADAVLALSAGADDFVAKPFRAREFRARIDSVLRRVRQPDAAAASTQRTDAADDTVLRHQDLVVDRATRVVRRDGAEVALTRTEFDILVALLQTGRRVRAKSELVMVVRGDRQDAAPITDVDLRTMETHIANLRRKLAEDSVAPRYIETVRGVGYRLTEDESA</sequence>
<feature type="modified residue" description="4-aspartylphosphate" evidence="5">
    <location>
        <position position="58"/>
    </location>
</feature>
<evidence type="ECO:0000313" key="10">
    <source>
        <dbReference type="Proteomes" id="UP000602532"/>
    </source>
</evidence>